<proteinExistence type="predicted"/>
<comment type="caution">
    <text evidence="1">The sequence shown here is derived from an EMBL/GenBank/DDBJ whole genome shotgun (WGS) entry which is preliminary data.</text>
</comment>
<evidence type="ECO:0000313" key="2">
    <source>
        <dbReference type="Proteomes" id="UP001500767"/>
    </source>
</evidence>
<organism evidence="1 2">
    <name type="scientific">Microlunatus spumicola</name>
    <dbReference type="NCBI Taxonomy" id="81499"/>
    <lineage>
        <taxon>Bacteria</taxon>
        <taxon>Bacillati</taxon>
        <taxon>Actinomycetota</taxon>
        <taxon>Actinomycetes</taxon>
        <taxon>Propionibacteriales</taxon>
        <taxon>Propionibacteriaceae</taxon>
        <taxon>Microlunatus</taxon>
    </lineage>
</organism>
<protein>
    <submittedName>
        <fullName evidence="1">Uncharacterized protein</fullName>
    </submittedName>
</protein>
<dbReference type="Proteomes" id="UP001500767">
    <property type="component" value="Unassembled WGS sequence"/>
</dbReference>
<name>A0ABP6X0U3_9ACTN</name>
<keyword evidence="2" id="KW-1185">Reference proteome</keyword>
<sequence length="169" mass="18479">MLDPNIGPLVKELPDLKKFLLANPGSSTASVASAARASGRLALAFAKRLPQFASGRSVDATEGLFRDLASNDQQRRWTTAMAEATRRKEPIDSDLHDSSGLGSRVLDWYQPWLNGGDDVEVWFRKSTGLARFAEQQPTRQGRFRLIDAPSAAWINAPEVLAAQIEASLS</sequence>
<evidence type="ECO:0000313" key="1">
    <source>
        <dbReference type="EMBL" id="GAA3559693.1"/>
    </source>
</evidence>
<accession>A0ABP6X0U3</accession>
<dbReference type="EMBL" id="BAAAYR010000001">
    <property type="protein sequence ID" value="GAA3559693.1"/>
    <property type="molecule type" value="Genomic_DNA"/>
</dbReference>
<gene>
    <name evidence="1" type="ORF">GCM10022197_13970</name>
</gene>
<reference evidence="2" key="1">
    <citation type="journal article" date="2019" name="Int. J. Syst. Evol. Microbiol.">
        <title>The Global Catalogue of Microorganisms (GCM) 10K type strain sequencing project: providing services to taxonomists for standard genome sequencing and annotation.</title>
        <authorList>
            <consortium name="The Broad Institute Genomics Platform"/>
            <consortium name="The Broad Institute Genome Sequencing Center for Infectious Disease"/>
            <person name="Wu L."/>
            <person name="Ma J."/>
        </authorList>
    </citation>
    <scope>NUCLEOTIDE SEQUENCE [LARGE SCALE GENOMIC DNA]</scope>
    <source>
        <strain evidence="2">JCM 16540</strain>
    </source>
</reference>